<dbReference type="GO" id="GO:0031994">
    <property type="term" value="F:insulin-like growth factor I binding"/>
    <property type="evidence" value="ECO:0007669"/>
    <property type="project" value="TreeGrafter"/>
</dbReference>
<dbReference type="InterPro" id="IPR036857">
    <property type="entry name" value="Thyroglobulin_1_sf"/>
</dbReference>
<dbReference type="PROSITE" id="PS51323">
    <property type="entry name" value="IGFBP_N_2"/>
    <property type="match status" value="1"/>
</dbReference>
<keyword evidence="3" id="KW-0964">Secreted</keyword>
<evidence type="ECO:0000256" key="10">
    <source>
        <dbReference type="SAM" id="SignalP"/>
    </source>
</evidence>
<keyword evidence="14" id="KW-1185">Reference proteome</keyword>
<evidence type="ECO:0000259" key="11">
    <source>
        <dbReference type="PROSITE" id="PS51162"/>
    </source>
</evidence>
<dbReference type="GO" id="GO:0005615">
    <property type="term" value="C:extracellular space"/>
    <property type="evidence" value="ECO:0007669"/>
    <property type="project" value="TreeGrafter"/>
</dbReference>
<evidence type="ECO:0000256" key="8">
    <source>
        <dbReference type="ARBA" id="ARBA00049694"/>
    </source>
</evidence>
<comment type="caution">
    <text evidence="13">The sequence shown here is derived from an EMBL/GenBank/DDBJ whole genome shotgun (WGS) entry which is preliminary data.</text>
</comment>
<dbReference type="SMART" id="SM00121">
    <property type="entry name" value="IB"/>
    <property type="match status" value="1"/>
</dbReference>
<organism evidence="13 14">
    <name type="scientific">Engystomops pustulosus</name>
    <name type="common">Tungara frog</name>
    <name type="synonym">Physalaemus pustulosus</name>
    <dbReference type="NCBI Taxonomy" id="76066"/>
    <lineage>
        <taxon>Eukaryota</taxon>
        <taxon>Metazoa</taxon>
        <taxon>Chordata</taxon>
        <taxon>Craniata</taxon>
        <taxon>Vertebrata</taxon>
        <taxon>Euteleostomi</taxon>
        <taxon>Amphibia</taxon>
        <taxon>Batrachia</taxon>
        <taxon>Anura</taxon>
        <taxon>Neobatrachia</taxon>
        <taxon>Hyloidea</taxon>
        <taxon>Leptodactylidae</taxon>
        <taxon>Leiuperinae</taxon>
        <taxon>Engystomops</taxon>
    </lineage>
</organism>
<gene>
    <name evidence="13" type="ORF">GDO81_012019</name>
</gene>
<reference evidence="13" key="1">
    <citation type="thesis" date="2020" institute="ProQuest LLC" country="789 East Eisenhower Parkway, Ann Arbor, MI, USA">
        <title>Comparative Genomics and Chromosome Evolution.</title>
        <authorList>
            <person name="Mudd A.B."/>
        </authorList>
    </citation>
    <scope>NUCLEOTIDE SEQUENCE</scope>
    <source>
        <strain evidence="13">237g6f4</strain>
        <tissue evidence="13">Blood</tissue>
    </source>
</reference>
<protein>
    <recommendedName>
        <fullName evidence="2">Insulin-like growth factor-binding protein 1</fullName>
    </recommendedName>
</protein>
<dbReference type="EMBL" id="WNYA01000005">
    <property type="protein sequence ID" value="KAG8572314.1"/>
    <property type="molecule type" value="Genomic_DNA"/>
</dbReference>
<dbReference type="InterPro" id="IPR022321">
    <property type="entry name" value="IGFBP_1-6_chordata"/>
</dbReference>
<dbReference type="PANTHER" id="PTHR11551:SF6">
    <property type="entry name" value="INSULIN-LIKE GROWTH FACTOR-BINDING PROTEIN 1"/>
    <property type="match status" value="1"/>
</dbReference>
<dbReference type="GO" id="GO:0031995">
    <property type="term" value="F:insulin-like growth factor II binding"/>
    <property type="evidence" value="ECO:0007669"/>
    <property type="project" value="TreeGrafter"/>
</dbReference>
<dbReference type="InterPro" id="IPR017891">
    <property type="entry name" value="Insulin_GF-bd_Cys-rich_CS"/>
</dbReference>
<comment type="caution">
    <text evidence="9">Lacks conserved residue(s) required for the propagation of feature annotation.</text>
</comment>
<evidence type="ECO:0000259" key="12">
    <source>
        <dbReference type="PROSITE" id="PS51323"/>
    </source>
</evidence>
<evidence type="ECO:0000256" key="1">
    <source>
        <dbReference type="ARBA" id="ARBA00004613"/>
    </source>
</evidence>
<feature type="domain" description="IGFBP N-terminal" evidence="12">
    <location>
        <begin position="27"/>
        <end position="108"/>
    </location>
</feature>
<comment type="subcellular location">
    <subcellularLocation>
        <location evidence="1">Secreted</location>
    </subcellularLocation>
</comment>
<dbReference type="InterPro" id="IPR022322">
    <property type="entry name" value="IGFBP1"/>
</dbReference>
<keyword evidence="5 10" id="KW-0732">Signal</keyword>
<dbReference type="PRINTS" id="PR01977">
    <property type="entry name" value="IGFBPFAMILY1"/>
</dbReference>
<dbReference type="PANTHER" id="PTHR11551">
    <property type="entry name" value="INSULIN-LIKE GROWTH FACTOR BINDING PROTEIN"/>
    <property type="match status" value="1"/>
</dbReference>
<sequence length="271" mass="30595">MAKGTCSYIWLLPACLILITSVTAATEPLHCAQCTEEKSALCPQVPADCPELAREPGCGCCSTCALKRGEACGVYTARCGKALTCHVRPGEPKPLYALTRGHAICMDAEDLEKLRVSDTTEVKDYSEHENTAPESFDLSQDQLPPFLRLFPDGFDKFEAWNAITVYERMKAKKLFERKKLKEQYQGPCQKDLYRAMDRLTRFQQRNGEDIYRFHIPNCNRNGFYHSKQCETALDGERGKCWCVFPLTGKKIPGSPENKGDLNCQQYLNAQE</sequence>
<feature type="chain" id="PRO_5043552098" description="Insulin-like growth factor-binding protein 1" evidence="10">
    <location>
        <begin position="26"/>
        <end position="271"/>
    </location>
</feature>
<evidence type="ECO:0000256" key="3">
    <source>
        <dbReference type="ARBA" id="ARBA00022525"/>
    </source>
</evidence>
<evidence type="ECO:0000256" key="5">
    <source>
        <dbReference type="ARBA" id="ARBA00022729"/>
    </source>
</evidence>
<dbReference type="SUPFAM" id="SSF57184">
    <property type="entry name" value="Growth factor receptor domain"/>
    <property type="match status" value="1"/>
</dbReference>
<dbReference type="PROSITE" id="PS00484">
    <property type="entry name" value="THYROGLOBULIN_1_1"/>
    <property type="match status" value="1"/>
</dbReference>
<evidence type="ECO:0000313" key="14">
    <source>
        <dbReference type="Proteomes" id="UP000824782"/>
    </source>
</evidence>
<dbReference type="Gene3D" id="4.10.800.10">
    <property type="entry name" value="Thyroglobulin type-1"/>
    <property type="match status" value="1"/>
</dbReference>
<comment type="subunit">
    <text evidence="8">Binds equally well IGF1 and IGF2. Interacts with integrin ITGA5:ITGB1. Interacts with VHL; this interaction inhibits HIF1A degradation.</text>
</comment>
<dbReference type="Gene3D" id="4.10.40.20">
    <property type="match status" value="1"/>
</dbReference>
<evidence type="ECO:0000256" key="7">
    <source>
        <dbReference type="ARBA" id="ARBA00023183"/>
    </source>
</evidence>
<dbReference type="PRINTS" id="PR01976">
    <property type="entry name" value="IGFBPFAMILY"/>
</dbReference>
<dbReference type="PROSITE" id="PS51162">
    <property type="entry name" value="THYROGLOBULIN_1_2"/>
    <property type="match status" value="1"/>
</dbReference>
<accession>A0AAV7BI52</accession>
<evidence type="ECO:0000256" key="9">
    <source>
        <dbReference type="PROSITE-ProRule" id="PRU00500"/>
    </source>
</evidence>
<dbReference type="InterPro" id="IPR009030">
    <property type="entry name" value="Growth_fac_rcpt_cys_sf"/>
</dbReference>
<dbReference type="Pfam" id="PF00219">
    <property type="entry name" value="IGFBP"/>
    <property type="match status" value="1"/>
</dbReference>
<dbReference type="PROSITE" id="PS00222">
    <property type="entry name" value="IGFBP_N_1"/>
    <property type="match status" value="1"/>
</dbReference>
<evidence type="ECO:0000256" key="6">
    <source>
        <dbReference type="ARBA" id="ARBA00023157"/>
    </source>
</evidence>
<dbReference type="FunFam" id="4.10.40.20:FF:000001">
    <property type="entry name" value="Insulin-like growth factor binding protein 5"/>
    <property type="match status" value="1"/>
</dbReference>
<name>A0AAV7BI52_ENGPU</name>
<keyword evidence="7" id="KW-0340">Growth factor binding</keyword>
<dbReference type="Proteomes" id="UP000824782">
    <property type="component" value="Unassembled WGS sequence"/>
</dbReference>
<keyword evidence="6" id="KW-1015">Disulfide bond</keyword>
<evidence type="ECO:0000256" key="2">
    <source>
        <dbReference type="ARBA" id="ARBA00013675"/>
    </source>
</evidence>
<dbReference type="CDD" id="cd00191">
    <property type="entry name" value="TY"/>
    <property type="match status" value="1"/>
</dbReference>
<proteinExistence type="predicted"/>
<dbReference type="Pfam" id="PF00086">
    <property type="entry name" value="Thyroglobulin_1"/>
    <property type="match status" value="1"/>
</dbReference>
<keyword evidence="4" id="KW-0597">Phosphoprotein</keyword>
<dbReference type="InterPro" id="IPR000716">
    <property type="entry name" value="Thyroglobulin_1"/>
</dbReference>
<feature type="domain" description="Thyroglobulin type-1" evidence="11">
    <location>
        <begin position="185"/>
        <end position="263"/>
    </location>
</feature>
<dbReference type="InterPro" id="IPR000867">
    <property type="entry name" value="IGFBP-like"/>
</dbReference>
<feature type="signal peptide" evidence="10">
    <location>
        <begin position="1"/>
        <end position="25"/>
    </location>
</feature>
<evidence type="ECO:0000313" key="13">
    <source>
        <dbReference type="EMBL" id="KAG8572314.1"/>
    </source>
</evidence>
<dbReference type="GO" id="GO:0043567">
    <property type="term" value="P:regulation of insulin-like growth factor receptor signaling pathway"/>
    <property type="evidence" value="ECO:0007669"/>
    <property type="project" value="TreeGrafter"/>
</dbReference>
<dbReference type="AlphaFoldDB" id="A0AAV7BI52"/>
<dbReference type="SMART" id="SM00211">
    <property type="entry name" value="TY"/>
    <property type="match status" value="1"/>
</dbReference>
<dbReference type="FunFam" id="4.10.800.10:FF:000002">
    <property type="entry name" value="Insulin-like growth factor-binding protein 2"/>
    <property type="match status" value="1"/>
</dbReference>
<dbReference type="SUPFAM" id="SSF57610">
    <property type="entry name" value="Thyroglobulin type-1 domain"/>
    <property type="match status" value="1"/>
</dbReference>
<evidence type="ECO:0000256" key="4">
    <source>
        <dbReference type="ARBA" id="ARBA00022553"/>
    </source>
</evidence>